<accession>A0ABT5Z8I9</accession>
<evidence type="ECO:0000256" key="1">
    <source>
        <dbReference type="ARBA" id="ARBA00022801"/>
    </source>
</evidence>
<dbReference type="SFLD" id="SFLDS00003">
    <property type="entry name" value="Haloacid_Dehalogenase"/>
    <property type="match status" value="1"/>
</dbReference>
<name>A0ABT5Z8I9_9ACTN</name>
<dbReference type="InterPro" id="IPR006439">
    <property type="entry name" value="HAD-SF_hydro_IA"/>
</dbReference>
<dbReference type="PANTHER" id="PTHR43316">
    <property type="entry name" value="HYDROLASE, HALOACID DELAHOGENASE-RELATED"/>
    <property type="match status" value="1"/>
</dbReference>
<organism evidence="2 3">
    <name type="scientific">Streptantibioticus ferralitis</name>
    <dbReference type="NCBI Taxonomy" id="236510"/>
    <lineage>
        <taxon>Bacteria</taxon>
        <taxon>Bacillati</taxon>
        <taxon>Actinomycetota</taxon>
        <taxon>Actinomycetes</taxon>
        <taxon>Kitasatosporales</taxon>
        <taxon>Streptomycetaceae</taxon>
        <taxon>Streptantibioticus</taxon>
    </lineage>
</organism>
<proteinExistence type="predicted"/>
<dbReference type="SUPFAM" id="SSF56784">
    <property type="entry name" value="HAD-like"/>
    <property type="match status" value="1"/>
</dbReference>
<dbReference type="InterPro" id="IPR036412">
    <property type="entry name" value="HAD-like_sf"/>
</dbReference>
<dbReference type="Pfam" id="PF00702">
    <property type="entry name" value="Hydrolase"/>
    <property type="match status" value="1"/>
</dbReference>
<dbReference type="NCBIfam" id="TIGR01549">
    <property type="entry name" value="HAD-SF-IA-v1"/>
    <property type="match status" value="1"/>
</dbReference>
<comment type="caution">
    <text evidence="2">The sequence shown here is derived from an EMBL/GenBank/DDBJ whole genome shotgun (WGS) entry which is preliminary data.</text>
</comment>
<evidence type="ECO:0000313" key="3">
    <source>
        <dbReference type="Proteomes" id="UP001220022"/>
    </source>
</evidence>
<keyword evidence="3" id="KW-1185">Reference proteome</keyword>
<gene>
    <name evidence="2" type="ORF">P2L57_30775</name>
</gene>
<dbReference type="PANTHER" id="PTHR43316:SF3">
    <property type="entry name" value="HALOACID DEHALOGENASE, TYPE II (AFU_ORTHOLOGUE AFUA_2G07750)-RELATED"/>
    <property type="match status" value="1"/>
</dbReference>
<dbReference type="Proteomes" id="UP001220022">
    <property type="component" value="Unassembled WGS sequence"/>
</dbReference>
<sequence>MIRAVVFDVGETLVDETAVFAGWADWLGVPRHTFSAVLGAAMARGESQLSAFRVFRADFDLRVEDRKREAAGESSGFGADDLYSDVRPCLAELKRAGIWVGIAGNQPVRAHQDLVGCGLPADLIATSDGWGVSKPDPAFYRRVVAEAPCAAHEILYVGDRVDNDVVAAKREGLRAGLLRRGPHGFIERGPDGGADVRLDGLAELPAWVAAQG</sequence>
<keyword evidence="1 2" id="KW-0378">Hydrolase</keyword>
<reference evidence="2 3" key="1">
    <citation type="submission" date="2023-03" db="EMBL/GenBank/DDBJ databases">
        <title>Draft genome sequence of type strain Streptomyces ferralitis JCM 14344.</title>
        <authorList>
            <person name="Klaysubun C."/>
            <person name="Duangmal K."/>
        </authorList>
    </citation>
    <scope>NUCLEOTIDE SEQUENCE [LARGE SCALE GENOMIC DNA]</scope>
    <source>
        <strain evidence="2 3">JCM 14344</strain>
    </source>
</reference>
<evidence type="ECO:0000313" key="2">
    <source>
        <dbReference type="EMBL" id="MDF2259952.1"/>
    </source>
</evidence>
<dbReference type="InterPro" id="IPR051540">
    <property type="entry name" value="S-2-haloacid_dehalogenase"/>
</dbReference>
<dbReference type="GO" id="GO:0016787">
    <property type="term" value="F:hydrolase activity"/>
    <property type="evidence" value="ECO:0007669"/>
    <property type="project" value="UniProtKB-KW"/>
</dbReference>
<protein>
    <submittedName>
        <fullName evidence="2">HAD family hydrolase</fullName>
    </submittedName>
</protein>
<dbReference type="EMBL" id="JARHTQ010000027">
    <property type="protein sequence ID" value="MDF2259952.1"/>
    <property type="molecule type" value="Genomic_DNA"/>
</dbReference>
<dbReference type="InterPro" id="IPR023214">
    <property type="entry name" value="HAD_sf"/>
</dbReference>
<dbReference type="Gene3D" id="3.40.50.1000">
    <property type="entry name" value="HAD superfamily/HAD-like"/>
    <property type="match status" value="1"/>
</dbReference>
<dbReference type="SFLD" id="SFLDG01129">
    <property type="entry name" value="C1.5:_HAD__Beta-PGM__Phosphata"/>
    <property type="match status" value="1"/>
</dbReference>